<organism evidence="1">
    <name type="scientific">marine sediment metagenome</name>
    <dbReference type="NCBI Taxonomy" id="412755"/>
    <lineage>
        <taxon>unclassified sequences</taxon>
        <taxon>metagenomes</taxon>
        <taxon>ecological metagenomes</taxon>
    </lineage>
</organism>
<accession>A0A0F9FY88</accession>
<protein>
    <submittedName>
        <fullName evidence="1">Uncharacterized protein</fullName>
    </submittedName>
</protein>
<sequence>MYGIYFRTWRYNWKQVLFVKKWNLWCPIPSIATHMQETCLAPAIDWEKFFEERFN</sequence>
<proteinExistence type="predicted"/>
<name>A0A0F9FY88_9ZZZZ</name>
<dbReference type="AlphaFoldDB" id="A0A0F9FY88"/>
<gene>
    <name evidence="1" type="ORF">LCGC14_1896270</name>
</gene>
<comment type="caution">
    <text evidence="1">The sequence shown here is derived from an EMBL/GenBank/DDBJ whole genome shotgun (WGS) entry which is preliminary data.</text>
</comment>
<evidence type="ECO:0000313" key="1">
    <source>
        <dbReference type="EMBL" id="KKL91283.1"/>
    </source>
</evidence>
<reference evidence="1" key="1">
    <citation type="journal article" date="2015" name="Nature">
        <title>Complex archaea that bridge the gap between prokaryotes and eukaryotes.</title>
        <authorList>
            <person name="Spang A."/>
            <person name="Saw J.H."/>
            <person name="Jorgensen S.L."/>
            <person name="Zaremba-Niedzwiedzka K."/>
            <person name="Martijn J."/>
            <person name="Lind A.E."/>
            <person name="van Eijk R."/>
            <person name="Schleper C."/>
            <person name="Guy L."/>
            <person name="Ettema T.J."/>
        </authorList>
    </citation>
    <scope>NUCLEOTIDE SEQUENCE</scope>
</reference>
<dbReference type="EMBL" id="LAZR01019774">
    <property type="protein sequence ID" value="KKL91283.1"/>
    <property type="molecule type" value="Genomic_DNA"/>
</dbReference>